<dbReference type="RefSeq" id="XP_018711649.1">
    <property type="nucleotide sequence ID" value="XM_018854725.1"/>
</dbReference>
<keyword evidence="1" id="KW-0812">Transmembrane</keyword>
<comment type="caution">
    <text evidence="2">The sequence shown here is derived from an EMBL/GenBank/DDBJ whole genome shotgun (WGS) entry which is preliminary data.</text>
</comment>
<reference evidence="2 3" key="1">
    <citation type="submission" date="2016-05" db="EMBL/GenBank/DDBJ databases">
        <title>Comparative genomics of biotechnologically important yeasts.</title>
        <authorList>
            <consortium name="DOE Joint Genome Institute"/>
            <person name="Riley R."/>
            <person name="Haridas S."/>
            <person name="Wolfe K.H."/>
            <person name="Lopes M.R."/>
            <person name="Hittinger C.T."/>
            <person name="Goker M."/>
            <person name="Salamov A."/>
            <person name="Wisecaver J."/>
            <person name="Long T.M."/>
            <person name="Aerts A.L."/>
            <person name="Barry K."/>
            <person name="Choi C."/>
            <person name="Clum A."/>
            <person name="Coughlan A.Y."/>
            <person name="Deshpande S."/>
            <person name="Douglass A.P."/>
            <person name="Hanson S.J."/>
            <person name="Klenk H.-P."/>
            <person name="LaButti K."/>
            <person name="Lapidus A."/>
            <person name="Lindquist E."/>
            <person name="Lipzen A."/>
            <person name="Meier-kolthoff J.P."/>
            <person name="Ohm R.A."/>
            <person name="Otillar R.P."/>
            <person name="Pangilinan J."/>
            <person name="Peng Y."/>
            <person name="Rokas A."/>
            <person name="Rosa C.A."/>
            <person name="Scheuner C."/>
            <person name="Sibirny A.A."/>
            <person name="Slot J.C."/>
            <person name="Stielow J.B."/>
            <person name="Sun H."/>
            <person name="Kurtzman C.P."/>
            <person name="Blackwell M."/>
            <person name="Grigoriev I.V."/>
            <person name="Jeffries T.W."/>
        </authorList>
    </citation>
    <scope>NUCLEOTIDE SEQUENCE [LARGE SCALE GENOMIC DNA]</scope>
    <source>
        <strain evidence="2 3">NRRL YB-4993</strain>
    </source>
</reference>
<keyword evidence="3" id="KW-1185">Reference proteome</keyword>
<name>A0A1A0HAI2_9ASCO</name>
<evidence type="ECO:0000313" key="3">
    <source>
        <dbReference type="Proteomes" id="UP000092555"/>
    </source>
</evidence>
<proteinExistence type="predicted"/>
<evidence type="ECO:0000256" key="1">
    <source>
        <dbReference type="SAM" id="Phobius"/>
    </source>
</evidence>
<protein>
    <submittedName>
        <fullName evidence="2">Uncharacterized protein</fullName>
    </submittedName>
</protein>
<feature type="transmembrane region" description="Helical" evidence="1">
    <location>
        <begin position="96"/>
        <end position="115"/>
    </location>
</feature>
<gene>
    <name evidence="2" type="ORF">METBIDRAFT_176130</name>
</gene>
<keyword evidence="1" id="KW-0472">Membrane</keyword>
<dbReference type="AlphaFoldDB" id="A0A1A0HAI2"/>
<organism evidence="2 3">
    <name type="scientific">Metschnikowia bicuspidata var. bicuspidata NRRL YB-4993</name>
    <dbReference type="NCBI Taxonomy" id="869754"/>
    <lineage>
        <taxon>Eukaryota</taxon>
        <taxon>Fungi</taxon>
        <taxon>Dikarya</taxon>
        <taxon>Ascomycota</taxon>
        <taxon>Saccharomycotina</taxon>
        <taxon>Pichiomycetes</taxon>
        <taxon>Metschnikowiaceae</taxon>
        <taxon>Metschnikowia</taxon>
    </lineage>
</organism>
<dbReference type="GeneID" id="30027701"/>
<sequence length="119" mass="13915">MFPNIWQIKLRLRYPNSRVINGNMDRICPIDPIYWITQGCRQIFENMRPGESEMFLLRFGIDLIPRILDLLWLILQLFIFSKAVTIISGLQSSISLRYKLMSTLAWYSLFVVGLLSSKG</sequence>
<feature type="transmembrane region" description="Helical" evidence="1">
    <location>
        <begin position="70"/>
        <end position="90"/>
    </location>
</feature>
<evidence type="ECO:0000313" key="2">
    <source>
        <dbReference type="EMBL" id="OBA21139.1"/>
    </source>
</evidence>
<dbReference type="EMBL" id="LXTC01000003">
    <property type="protein sequence ID" value="OBA21139.1"/>
    <property type="molecule type" value="Genomic_DNA"/>
</dbReference>
<accession>A0A1A0HAI2</accession>
<dbReference type="Proteomes" id="UP000092555">
    <property type="component" value="Unassembled WGS sequence"/>
</dbReference>
<keyword evidence="1" id="KW-1133">Transmembrane helix</keyword>